<reference evidence="11 12" key="1">
    <citation type="submission" date="2024-02" db="EMBL/GenBank/DDBJ databases">
        <title>Marinospirillum sp. MEB 164 isolated from Lonar lake sediment.</title>
        <authorList>
            <person name="Joshi A."/>
            <person name="Thite S."/>
        </authorList>
    </citation>
    <scope>NUCLEOTIDE SEQUENCE [LARGE SCALE GENOMIC DNA]</scope>
    <source>
        <strain evidence="11 12">MEB164</strain>
    </source>
</reference>
<accession>A0ABW8PY29</accession>
<comment type="pathway">
    <text evidence="10">Lipid metabolism; phospholipid metabolism.</text>
</comment>
<comment type="catalytic activity">
    <reaction evidence="1 10">
        <text>a fatty acyl-[ACP] + phosphate = an acyl phosphate + holo-[ACP]</text>
        <dbReference type="Rhea" id="RHEA:42292"/>
        <dbReference type="Rhea" id="RHEA-COMP:9685"/>
        <dbReference type="Rhea" id="RHEA-COMP:14125"/>
        <dbReference type="ChEBI" id="CHEBI:43474"/>
        <dbReference type="ChEBI" id="CHEBI:59918"/>
        <dbReference type="ChEBI" id="CHEBI:64479"/>
        <dbReference type="ChEBI" id="CHEBI:138651"/>
        <dbReference type="EC" id="2.3.1.274"/>
    </reaction>
</comment>
<proteinExistence type="inferred from homology"/>
<keyword evidence="3 10" id="KW-0444">Lipid biosynthesis</keyword>
<dbReference type="EMBL" id="JBANFI010000005">
    <property type="protein sequence ID" value="MFK7161206.1"/>
    <property type="molecule type" value="Genomic_DNA"/>
</dbReference>
<evidence type="ECO:0000313" key="12">
    <source>
        <dbReference type="Proteomes" id="UP001621714"/>
    </source>
</evidence>
<dbReference type="PANTHER" id="PTHR30100">
    <property type="entry name" value="FATTY ACID/PHOSPHOLIPID SYNTHESIS PROTEIN PLSX"/>
    <property type="match status" value="1"/>
</dbReference>
<dbReference type="InterPro" id="IPR012281">
    <property type="entry name" value="Phospholipid_synth_PlsX-like"/>
</dbReference>
<dbReference type="NCBIfam" id="TIGR00182">
    <property type="entry name" value="plsX"/>
    <property type="match status" value="1"/>
</dbReference>
<dbReference type="HAMAP" id="MF_00019">
    <property type="entry name" value="PlsX"/>
    <property type="match status" value="1"/>
</dbReference>
<dbReference type="InterPro" id="IPR003664">
    <property type="entry name" value="FA_synthesis"/>
</dbReference>
<comment type="function">
    <text evidence="10">Catalyzes the reversible formation of acyl-phosphate (acyl-PO(4)) from acyl-[acyl-carrier-protein] (acyl-ACP). This enzyme utilizes acyl-ACP as fatty acyl donor, but not acyl-CoA.</text>
</comment>
<dbReference type="PIRSF" id="PIRSF002465">
    <property type="entry name" value="Phsphlp_syn_PlsX"/>
    <property type="match status" value="1"/>
</dbReference>
<dbReference type="Gene3D" id="3.40.718.10">
    <property type="entry name" value="Isopropylmalate Dehydrogenase"/>
    <property type="match status" value="1"/>
</dbReference>
<keyword evidence="12" id="KW-1185">Reference proteome</keyword>
<comment type="subunit">
    <text evidence="9 10">Homodimer. Probably interacts with PlsY.</text>
</comment>
<evidence type="ECO:0000256" key="5">
    <source>
        <dbReference type="ARBA" id="ARBA00023098"/>
    </source>
</evidence>
<keyword evidence="11" id="KW-0012">Acyltransferase</keyword>
<dbReference type="GO" id="GO:0043811">
    <property type="term" value="F:phosphate:acyl-[acyl carrier protein] acyltransferase activity"/>
    <property type="evidence" value="ECO:0007669"/>
    <property type="project" value="UniProtKB-EC"/>
</dbReference>
<keyword evidence="4 10" id="KW-0808">Transferase</keyword>
<dbReference type="PANTHER" id="PTHR30100:SF1">
    <property type="entry name" value="PHOSPHATE ACYLTRANSFERASE"/>
    <property type="match status" value="1"/>
</dbReference>
<dbReference type="Proteomes" id="UP001621714">
    <property type="component" value="Unassembled WGS sequence"/>
</dbReference>
<dbReference type="SUPFAM" id="SSF53659">
    <property type="entry name" value="Isocitrate/Isopropylmalate dehydrogenase-like"/>
    <property type="match status" value="1"/>
</dbReference>
<dbReference type="EC" id="2.3.1.274" evidence="8 10"/>
<comment type="caution">
    <text evidence="11">The sequence shown here is derived from an EMBL/GenBank/DDBJ whole genome shotgun (WGS) entry which is preliminary data.</text>
</comment>
<keyword evidence="2 10" id="KW-0963">Cytoplasm</keyword>
<protein>
    <recommendedName>
        <fullName evidence="8 10">Phosphate acyltransferase</fullName>
        <ecNumber evidence="8 10">2.3.1.274</ecNumber>
    </recommendedName>
    <alternativeName>
        <fullName evidence="10">Acyl-ACP phosphotransacylase</fullName>
    </alternativeName>
    <alternativeName>
        <fullName evidence="10">Acyl-[acyl-carrier-protein]--phosphate acyltransferase</fullName>
    </alternativeName>
    <alternativeName>
        <fullName evidence="10">Phosphate-acyl-ACP acyltransferase</fullName>
    </alternativeName>
</protein>
<gene>
    <name evidence="10 11" type="primary">plsX</name>
    <name evidence="11" type="ORF">V6U78_09180</name>
</gene>
<keyword evidence="6 10" id="KW-0594">Phospholipid biosynthesis</keyword>
<evidence type="ECO:0000256" key="9">
    <source>
        <dbReference type="ARBA" id="ARBA00046608"/>
    </source>
</evidence>
<dbReference type="Pfam" id="PF02504">
    <property type="entry name" value="FA_synthesis"/>
    <property type="match status" value="1"/>
</dbReference>
<evidence type="ECO:0000256" key="10">
    <source>
        <dbReference type="HAMAP-Rule" id="MF_00019"/>
    </source>
</evidence>
<evidence type="ECO:0000256" key="3">
    <source>
        <dbReference type="ARBA" id="ARBA00022516"/>
    </source>
</evidence>
<evidence type="ECO:0000256" key="7">
    <source>
        <dbReference type="ARBA" id="ARBA00023264"/>
    </source>
</evidence>
<evidence type="ECO:0000256" key="2">
    <source>
        <dbReference type="ARBA" id="ARBA00022490"/>
    </source>
</evidence>
<name>A0ABW8PY29_9GAMM</name>
<comment type="similarity">
    <text evidence="10">Belongs to the PlsX family.</text>
</comment>
<keyword evidence="5 10" id="KW-0443">Lipid metabolism</keyword>
<sequence length="347" mass="37483">MTLADQPVSLAIDAMGGDSGPHYQVAGALLALAADPSLSVTLVGDLDQIKARLAQHQLSHHYAERIHLLHSETWVRMDDAPSFALRQRKNSSMHLALRLVAEGQSAACVSAGNTGALMAIGRQVLGMLPGIERPAISTVIPTRRGVSYLLDIGANVDCQAAHLVQFALMGSVMVRCVDGLPQPSVALLNVGHESIKGNAQVKLAAQRLEQHPALNYQGYIEGHAIFSGDVQLVVCDGFVGNIALKTSEGLARFLSEQIQQIFARSLYSRLVSIMARPILKRLKEQMDPVRYNGGSFLGLRGSLVKSHGNADARGFAFAIQRAAIEARQKLPEQLLRELQRDESASFD</sequence>
<evidence type="ECO:0000256" key="4">
    <source>
        <dbReference type="ARBA" id="ARBA00022679"/>
    </source>
</evidence>
<evidence type="ECO:0000256" key="8">
    <source>
        <dbReference type="ARBA" id="ARBA00024069"/>
    </source>
</evidence>
<evidence type="ECO:0000313" key="11">
    <source>
        <dbReference type="EMBL" id="MFK7161206.1"/>
    </source>
</evidence>
<keyword evidence="7 10" id="KW-1208">Phospholipid metabolism</keyword>
<comment type="subcellular location">
    <subcellularLocation>
        <location evidence="10">Cytoplasm</location>
    </subcellularLocation>
    <text evidence="10">Associated with the membrane possibly through PlsY.</text>
</comment>
<evidence type="ECO:0000256" key="1">
    <source>
        <dbReference type="ARBA" id="ARBA00001232"/>
    </source>
</evidence>
<dbReference type="RefSeq" id="WP_405339676.1">
    <property type="nucleotide sequence ID" value="NZ_JBANFI010000005.1"/>
</dbReference>
<organism evidence="11 12">
    <name type="scientific">Marinospirillum alkalitolerans</name>
    <dbReference type="NCBI Taxonomy" id="3123374"/>
    <lineage>
        <taxon>Bacteria</taxon>
        <taxon>Pseudomonadati</taxon>
        <taxon>Pseudomonadota</taxon>
        <taxon>Gammaproteobacteria</taxon>
        <taxon>Oceanospirillales</taxon>
        <taxon>Oceanospirillaceae</taxon>
        <taxon>Marinospirillum</taxon>
    </lineage>
</organism>
<evidence type="ECO:0000256" key="6">
    <source>
        <dbReference type="ARBA" id="ARBA00023209"/>
    </source>
</evidence>